<evidence type="ECO:0000256" key="12">
    <source>
        <dbReference type="ARBA" id="ARBA00067680"/>
    </source>
</evidence>
<dbReference type="InterPro" id="IPR016164">
    <property type="entry name" value="FAD-linked_Oxase-like_C"/>
</dbReference>
<dbReference type="GO" id="GO:0004458">
    <property type="term" value="F:D-lactate dehydrogenase (cytochrome) activity"/>
    <property type="evidence" value="ECO:0007669"/>
    <property type="project" value="TreeGrafter"/>
</dbReference>
<dbReference type="HOGENOM" id="CLU_010756_1_0_6"/>
<dbReference type="AlphaFoldDB" id="E6KYH9"/>
<protein>
    <recommendedName>
        <fullName evidence="12">D-2-hydroxyglutarate dehydrogenase</fullName>
        <ecNumber evidence="9">1.1.99.39</ecNumber>
    </recommendedName>
</protein>
<dbReference type="Pfam" id="PF02913">
    <property type="entry name" value="FAD-oxidase_C"/>
    <property type="match status" value="1"/>
</dbReference>
<dbReference type="InterPro" id="IPR006094">
    <property type="entry name" value="Oxid_FAD_bind_N"/>
</dbReference>
<evidence type="ECO:0000313" key="15">
    <source>
        <dbReference type="EMBL" id="EFU67533.1"/>
    </source>
</evidence>
<feature type="domain" description="FAD-binding PCMH-type" evidence="14">
    <location>
        <begin position="75"/>
        <end position="311"/>
    </location>
</feature>
<keyword evidence="8" id="KW-0411">Iron-sulfur</keyword>
<keyword evidence="5" id="KW-0274">FAD</keyword>
<evidence type="ECO:0000256" key="3">
    <source>
        <dbReference type="ARBA" id="ARBA00022630"/>
    </source>
</evidence>
<organism evidence="15 16">
    <name type="scientific">Aggregatibacter segnis ATCC 33393</name>
    <dbReference type="NCBI Taxonomy" id="888057"/>
    <lineage>
        <taxon>Bacteria</taxon>
        <taxon>Pseudomonadati</taxon>
        <taxon>Pseudomonadota</taxon>
        <taxon>Gammaproteobacteria</taxon>
        <taxon>Pasteurellales</taxon>
        <taxon>Pasteurellaceae</taxon>
        <taxon>Aggregatibacter</taxon>
    </lineage>
</organism>
<evidence type="ECO:0000256" key="1">
    <source>
        <dbReference type="ARBA" id="ARBA00001974"/>
    </source>
</evidence>
<dbReference type="PANTHER" id="PTHR11748">
    <property type="entry name" value="D-LACTATE DEHYDROGENASE"/>
    <property type="match status" value="1"/>
</dbReference>
<gene>
    <name evidence="15" type="ORF">HMPREF9064_1211</name>
</gene>
<comment type="similarity">
    <text evidence="11">In the N-terminal section; belongs to the FAD-binding oxidoreductase/transferase type 4 family.</text>
</comment>
<reference evidence="15 16" key="1">
    <citation type="submission" date="2010-12" db="EMBL/GenBank/DDBJ databases">
        <authorList>
            <person name="Muzny D."/>
            <person name="Qin X."/>
            <person name="Deng J."/>
            <person name="Jiang H."/>
            <person name="Liu Y."/>
            <person name="Qu J."/>
            <person name="Song X.-Z."/>
            <person name="Zhang L."/>
            <person name="Thornton R."/>
            <person name="Coyle M."/>
            <person name="Francisco L."/>
            <person name="Jackson L."/>
            <person name="Javaid M."/>
            <person name="Korchina V."/>
            <person name="Kovar C."/>
            <person name="Mata R."/>
            <person name="Mathew T."/>
            <person name="Ngo R."/>
            <person name="Nguyen L."/>
            <person name="Nguyen N."/>
            <person name="Okwuonu G."/>
            <person name="Ongeri F."/>
            <person name="Pham C."/>
            <person name="Simmons D."/>
            <person name="Wilczek-Boney K."/>
            <person name="Hale W."/>
            <person name="Jakkamsetti A."/>
            <person name="Pham P."/>
            <person name="Ruth R."/>
            <person name="San Lucas F."/>
            <person name="Warren J."/>
            <person name="Zhang J."/>
            <person name="Zhao Z."/>
            <person name="Zhou C."/>
            <person name="Zhu D."/>
            <person name="Lee S."/>
            <person name="Bess C."/>
            <person name="Blankenburg K."/>
            <person name="Forbes L."/>
            <person name="Fu Q."/>
            <person name="Gubbala S."/>
            <person name="Hirani K."/>
            <person name="Jayaseelan J.C."/>
            <person name="Lara F."/>
            <person name="Munidasa M."/>
            <person name="Palculict T."/>
            <person name="Patil S."/>
            <person name="Pu L.-L."/>
            <person name="Saada N."/>
            <person name="Tang L."/>
            <person name="Weissenberger G."/>
            <person name="Zhu Y."/>
            <person name="Hemphill L."/>
            <person name="Shang Y."/>
            <person name="Youmans B."/>
            <person name="Ayvaz T."/>
            <person name="Ross M."/>
            <person name="Santibanez J."/>
            <person name="Aqrawi P."/>
            <person name="Gross S."/>
            <person name="Joshi V."/>
            <person name="Fowler G."/>
            <person name="Nazareth L."/>
            <person name="Reid J."/>
            <person name="Worley K."/>
            <person name="Petrosino J."/>
            <person name="Highlander S."/>
            <person name="Gibbs R."/>
        </authorList>
    </citation>
    <scope>NUCLEOTIDE SEQUENCE [LARGE SCALE GENOMIC DNA]</scope>
    <source>
        <strain evidence="15 16">ATCC 33393</strain>
    </source>
</reference>
<evidence type="ECO:0000259" key="14">
    <source>
        <dbReference type="PROSITE" id="PS51387"/>
    </source>
</evidence>
<dbReference type="GO" id="GO:0046872">
    <property type="term" value="F:metal ion binding"/>
    <property type="evidence" value="ECO:0007669"/>
    <property type="project" value="UniProtKB-KW"/>
</dbReference>
<evidence type="ECO:0000256" key="10">
    <source>
        <dbReference type="ARBA" id="ARBA00051291"/>
    </source>
</evidence>
<keyword evidence="16" id="KW-1185">Reference proteome</keyword>
<dbReference type="GO" id="GO:0051539">
    <property type="term" value="F:4 iron, 4 sulfur cluster binding"/>
    <property type="evidence" value="ECO:0007669"/>
    <property type="project" value="UniProtKB-KW"/>
</dbReference>
<evidence type="ECO:0000259" key="13">
    <source>
        <dbReference type="PROSITE" id="PS51379"/>
    </source>
</evidence>
<keyword evidence="2" id="KW-0004">4Fe-4S</keyword>
<dbReference type="InterPro" id="IPR004113">
    <property type="entry name" value="FAD-bd_oxidored_4_C"/>
</dbReference>
<dbReference type="PANTHER" id="PTHR11748:SF119">
    <property type="entry name" value="D-2-HYDROXYGLUTARATE DEHYDROGENASE"/>
    <property type="match status" value="1"/>
</dbReference>
<evidence type="ECO:0000313" key="16">
    <source>
        <dbReference type="Proteomes" id="UP000032871"/>
    </source>
</evidence>
<comment type="cofactor">
    <cofactor evidence="1">
        <name>FAD</name>
        <dbReference type="ChEBI" id="CHEBI:57692"/>
    </cofactor>
</comment>
<evidence type="ECO:0000256" key="4">
    <source>
        <dbReference type="ARBA" id="ARBA00022723"/>
    </source>
</evidence>
<dbReference type="SUPFAM" id="SSF46548">
    <property type="entry name" value="alpha-helical ferredoxin"/>
    <property type="match status" value="1"/>
</dbReference>
<evidence type="ECO:0000256" key="8">
    <source>
        <dbReference type="ARBA" id="ARBA00023014"/>
    </source>
</evidence>
<feature type="domain" description="4Fe-4S ferredoxin-type" evidence="13">
    <location>
        <begin position="692"/>
        <end position="723"/>
    </location>
</feature>
<dbReference type="Proteomes" id="UP000032871">
    <property type="component" value="Unassembled WGS sequence"/>
</dbReference>
<evidence type="ECO:0000256" key="7">
    <source>
        <dbReference type="ARBA" id="ARBA00023004"/>
    </source>
</evidence>
<evidence type="ECO:0000256" key="11">
    <source>
        <dbReference type="ARBA" id="ARBA00060924"/>
    </source>
</evidence>
<evidence type="ECO:0000256" key="5">
    <source>
        <dbReference type="ARBA" id="ARBA00022827"/>
    </source>
</evidence>
<proteinExistence type="inferred from homology"/>
<dbReference type="InterPro" id="IPR016166">
    <property type="entry name" value="FAD-bd_PCMH"/>
</dbReference>
<sequence>MIFYVKLWLLFTPPNPKQTLTNIEWCNMLPRLTNIPQLSPLVSDYLDALRLQHFEGDIASNYADRLSLATDNSVYQQLPQAILFPKSVADVVRLTKLAQQEKYLSLTFTPRGGGTGTNGQSINNNIIVDLSRHMMKILELNVKERWVRVQAGVVKDQLNQFLKPHGLFFSPELSTSNRATLGGMINTDASGQGSLQYGKTSDHVLGLRAVLINGEILETSAVKSDDVFRYTEESSLSANVKKIHQQIFQRCKDKRSQILNDLPQLNRFLTGYDLKNVFNDDLSEFNLTRILTGSEGSLAFICEATLDLMPLPQHRTLINIKYNSFDAALRNAPFMVKANALSVETVDSKVLNLAKQDIIWHSVKELLTEDTQHPILGLNIVEYAGNHQALIEKQVAQLCAQLDQKIAEGKDHIIGYQVCDHLPSIERIYAMRKKAVGLLGNAKGAAKPIPFVEDTCVPPENLADYITEFRALLDSHHLQYGMFGHVDAGVLHVRPALDLCDPEQVKLFKQISDEVAELTRKYGGLIWGEHGKGMRSQYGEKFFTPELWRELRYIKFLFDPQNRLNPGKICTPLNSEQALYSILSPMRADLDRQIPVQMKEEFIGAMNCNGNGLCFNFDVHSTMCPSMKVSKNRIFSPKGRAAMVREWLRLLANEQVTPAQLDFKQSTVKLTDIVHKIQNSYQKHRGEYDFSHEVKAAMDTCLACKACASQCPIKIDVPSFRAKFFHFYHQRYLRPIKDYVVSNVEYVAPLMAKQAKLFNYFTATKFSQKVAEKCLGMTDLPLLSTPNLQQQLIQLGHQNASLEQLESLSAVEKQRVLLIVQDPFTSYYDAKVVADFVALTQKLGFKPVVLPFKPNGKAQHIKGFLTRFAKTAKNQAEFLNRMAKLGMPLVGVDPAIVLSYRDEYKEILGAERGNFHVLTAHEWLKQQLDNGILLSAQNTEKTDRTFESHQWYLFPHCTETTAMPNSGKEWQHIFAAFDQQLQVESVGCCGMAGTFGHETQHIDMSKAIYEASWEKKLQNKDPNFCLATGYSCRSQVKRFAHYQPKHPVQALLTLLK</sequence>
<dbReference type="GO" id="GO:0008720">
    <property type="term" value="F:D-lactate dehydrogenase (NAD+) activity"/>
    <property type="evidence" value="ECO:0007669"/>
    <property type="project" value="TreeGrafter"/>
</dbReference>
<evidence type="ECO:0000256" key="9">
    <source>
        <dbReference type="ARBA" id="ARBA00039003"/>
    </source>
</evidence>
<accession>E6KYH9</accession>
<dbReference type="FunFam" id="3.30.70.2740:FF:000003">
    <property type="entry name" value="Oxidoreductase, FAD-binding, putative"/>
    <property type="match status" value="1"/>
</dbReference>
<comment type="caution">
    <text evidence="15">The sequence shown here is derived from an EMBL/GenBank/DDBJ whole genome shotgun (WGS) entry which is preliminary data.</text>
</comment>
<dbReference type="GO" id="GO:1903457">
    <property type="term" value="P:lactate catabolic process"/>
    <property type="evidence" value="ECO:0007669"/>
    <property type="project" value="TreeGrafter"/>
</dbReference>
<dbReference type="STRING" id="739.GCA_001059425_00477"/>
<dbReference type="InterPro" id="IPR017900">
    <property type="entry name" value="4Fe4S_Fe_S_CS"/>
</dbReference>
<dbReference type="SUPFAM" id="SSF56176">
    <property type="entry name" value="FAD-binding/transporter-associated domain-like"/>
    <property type="match status" value="1"/>
</dbReference>
<evidence type="ECO:0000256" key="2">
    <source>
        <dbReference type="ARBA" id="ARBA00022485"/>
    </source>
</evidence>
<comment type="catalytic activity">
    <reaction evidence="10">
        <text>(R)-2-hydroxyglutarate + A = 2-oxoglutarate + AH2</text>
        <dbReference type="Rhea" id="RHEA:38295"/>
        <dbReference type="ChEBI" id="CHEBI:13193"/>
        <dbReference type="ChEBI" id="CHEBI:15801"/>
        <dbReference type="ChEBI" id="CHEBI:16810"/>
        <dbReference type="ChEBI" id="CHEBI:17499"/>
        <dbReference type="EC" id="1.1.99.39"/>
    </reaction>
    <physiologicalReaction direction="left-to-right" evidence="10">
        <dbReference type="Rhea" id="RHEA:38296"/>
    </physiologicalReaction>
</comment>
<evidence type="ECO:0000256" key="6">
    <source>
        <dbReference type="ARBA" id="ARBA00023002"/>
    </source>
</evidence>
<dbReference type="GO" id="GO:0051990">
    <property type="term" value="F:(R)-2-hydroxyglutarate dehydrogenase activity"/>
    <property type="evidence" value="ECO:0007669"/>
    <property type="project" value="UniProtKB-EC"/>
</dbReference>
<dbReference type="Gene3D" id="3.30.70.2740">
    <property type="match status" value="1"/>
</dbReference>
<dbReference type="EC" id="1.1.99.39" evidence="9"/>
<dbReference type="SUPFAM" id="SSF55103">
    <property type="entry name" value="FAD-linked oxidases, C-terminal domain"/>
    <property type="match status" value="1"/>
</dbReference>
<keyword evidence="4" id="KW-0479">Metal-binding</keyword>
<name>E6KYH9_9PAST</name>
<dbReference type="EMBL" id="AEPS01000007">
    <property type="protein sequence ID" value="EFU67533.1"/>
    <property type="molecule type" value="Genomic_DNA"/>
</dbReference>
<dbReference type="GO" id="GO:0071949">
    <property type="term" value="F:FAD binding"/>
    <property type="evidence" value="ECO:0007669"/>
    <property type="project" value="InterPro"/>
</dbReference>
<dbReference type="Pfam" id="PF01565">
    <property type="entry name" value="FAD_binding_4"/>
    <property type="match status" value="1"/>
</dbReference>
<dbReference type="Gene3D" id="3.30.465.10">
    <property type="match status" value="1"/>
</dbReference>
<dbReference type="InterPro" id="IPR036318">
    <property type="entry name" value="FAD-bd_PCMH-like_sf"/>
</dbReference>
<dbReference type="InterPro" id="IPR017896">
    <property type="entry name" value="4Fe4S_Fe-S-bd"/>
</dbReference>
<keyword evidence="6" id="KW-0560">Oxidoreductase</keyword>
<keyword evidence="7" id="KW-0408">Iron</keyword>
<dbReference type="PROSITE" id="PS51379">
    <property type="entry name" value="4FE4S_FER_2"/>
    <property type="match status" value="1"/>
</dbReference>
<dbReference type="PROSITE" id="PS51387">
    <property type="entry name" value="FAD_PCMH"/>
    <property type="match status" value="1"/>
</dbReference>
<keyword evidence="3" id="KW-0285">Flavoprotein</keyword>
<dbReference type="InterPro" id="IPR016169">
    <property type="entry name" value="FAD-bd_PCMH_sub2"/>
</dbReference>
<dbReference type="PROSITE" id="PS00198">
    <property type="entry name" value="4FE4S_FER_1"/>
    <property type="match status" value="1"/>
</dbReference>